<feature type="compositionally biased region" description="Polar residues" evidence="4">
    <location>
        <begin position="1924"/>
        <end position="1934"/>
    </location>
</feature>
<dbReference type="Pfam" id="PF17210">
    <property type="entry name" value="SdrD_B"/>
    <property type="match status" value="2"/>
</dbReference>
<feature type="compositionally biased region" description="Low complexity" evidence="4">
    <location>
        <begin position="1714"/>
        <end position="1729"/>
    </location>
</feature>
<dbReference type="SUPFAM" id="SSF117074">
    <property type="entry name" value="Hypothetical protein PA1324"/>
    <property type="match status" value="2"/>
</dbReference>
<keyword evidence="5" id="KW-0472">Membrane</keyword>
<comment type="subcellular location">
    <subcellularLocation>
        <location evidence="1">Secreted</location>
    </subcellularLocation>
</comment>
<feature type="region of interest" description="Disordered" evidence="4">
    <location>
        <begin position="1322"/>
        <end position="1341"/>
    </location>
</feature>
<evidence type="ECO:0000256" key="1">
    <source>
        <dbReference type="ARBA" id="ARBA00004613"/>
    </source>
</evidence>
<dbReference type="PANTHER" id="PTHR23303:SF15">
    <property type="entry name" value="COLOSSIN-A"/>
    <property type="match status" value="1"/>
</dbReference>
<feature type="domain" description="GEVED" evidence="8">
    <location>
        <begin position="841"/>
        <end position="917"/>
    </location>
</feature>
<keyword evidence="5" id="KW-1133">Transmembrane helix</keyword>
<feature type="domain" description="GEVED" evidence="8">
    <location>
        <begin position="1372"/>
        <end position="1448"/>
    </location>
</feature>
<dbReference type="InterPro" id="IPR051417">
    <property type="entry name" value="SDr/BOS_complex"/>
</dbReference>
<organism evidence="9 10">
    <name type="scientific">Tahibacter soli</name>
    <dbReference type="NCBI Taxonomy" id="2983605"/>
    <lineage>
        <taxon>Bacteria</taxon>
        <taxon>Pseudomonadati</taxon>
        <taxon>Pseudomonadota</taxon>
        <taxon>Gammaproteobacteria</taxon>
        <taxon>Lysobacterales</taxon>
        <taxon>Rhodanobacteraceae</taxon>
        <taxon>Tahibacter</taxon>
    </lineage>
</organism>
<proteinExistence type="predicted"/>
<keyword evidence="3" id="KW-0732">Signal</keyword>
<feature type="region of interest" description="Disordered" evidence="4">
    <location>
        <begin position="1905"/>
        <end position="1934"/>
    </location>
</feature>
<evidence type="ECO:0000313" key="9">
    <source>
        <dbReference type="EMBL" id="MDC8016028.1"/>
    </source>
</evidence>
<feature type="domain" description="GEVED" evidence="8">
    <location>
        <begin position="1195"/>
        <end position="1271"/>
    </location>
</feature>
<evidence type="ECO:0000259" key="7">
    <source>
        <dbReference type="Pfam" id="PF17210"/>
    </source>
</evidence>
<reference evidence="9" key="1">
    <citation type="submission" date="2023-02" db="EMBL/GenBank/DDBJ databases">
        <title>Tahibacter soli sp. nov. isolated from soil.</title>
        <authorList>
            <person name="Baek J.H."/>
            <person name="Lee J.K."/>
            <person name="Choi D.G."/>
            <person name="Jeon C.O."/>
        </authorList>
    </citation>
    <scope>NUCLEOTIDE SEQUENCE</scope>
    <source>
        <strain evidence="9">BL</strain>
    </source>
</reference>
<dbReference type="InterPro" id="IPR045474">
    <property type="entry name" value="GEVED"/>
</dbReference>
<feature type="region of interest" description="Disordered" evidence="4">
    <location>
        <begin position="1140"/>
        <end position="1160"/>
    </location>
</feature>
<dbReference type="RefSeq" id="WP_263543044.1">
    <property type="nucleotide sequence ID" value="NZ_JAOVZO020000023.1"/>
</dbReference>
<protein>
    <submittedName>
        <fullName evidence="9">GEVED domain-containing protein</fullName>
    </submittedName>
</protein>
<feature type="domain" description="GEVED" evidence="8">
    <location>
        <begin position="1019"/>
        <end position="1094"/>
    </location>
</feature>
<feature type="domain" description="SD-repeat containing protein B" evidence="7">
    <location>
        <begin position="1455"/>
        <end position="1532"/>
    </location>
</feature>
<feature type="region of interest" description="Disordered" evidence="4">
    <location>
        <begin position="1546"/>
        <end position="1591"/>
    </location>
</feature>
<evidence type="ECO:0000313" key="10">
    <source>
        <dbReference type="Proteomes" id="UP001139971"/>
    </source>
</evidence>
<dbReference type="InterPro" id="IPR033764">
    <property type="entry name" value="Sdr_B"/>
</dbReference>
<keyword evidence="5" id="KW-0812">Transmembrane</keyword>
<keyword evidence="10" id="KW-1185">Reference proteome</keyword>
<evidence type="ECO:0000256" key="2">
    <source>
        <dbReference type="ARBA" id="ARBA00022525"/>
    </source>
</evidence>
<evidence type="ECO:0000259" key="8">
    <source>
        <dbReference type="Pfam" id="PF20009"/>
    </source>
</evidence>
<dbReference type="InterPro" id="IPR001434">
    <property type="entry name" value="OmcB-like_DUF11"/>
</dbReference>
<feature type="region of interest" description="Disordered" evidence="4">
    <location>
        <begin position="962"/>
        <end position="988"/>
    </location>
</feature>
<dbReference type="PANTHER" id="PTHR23303">
    <property type="entry name" value="CARBOXYPEPTIDASE REGULATORY REGION-CONTAINING"/>
    <property type="match status" value="1"/>
</dbReference>
<evidence type="ECO:0000256" key="4">
    <source>
        <dbReference type="SAM" id="MobiDB-lite"/>
    </source>
</evidence>
<feature type="region of interest" description="Disordered" evidence="4">
    <location>
        <begin position="790"/>
        <end position="811"/>
    </location>
</feature>
<dbReference type="Pfam" id="PF20009">
    <property type="entry name" value="GEVED"/>
    <property type="match status" value="4"/>
</dbReference>
<feature type="compositionally biased region" description="Low complexity" evidence="4">
    <location>
        <begin position="1559"/>
        <end position="1568"/>
    </location>
</feature>
<dbReference type="Proteomes" id="UP001139971">
    <property type="component" value="Unassembled WGS sequence"/>
</dbReference>
<comment type="caution">
    <text evidence="9">The sequence shown here is derived from an EMBL/GenBank/DDBJ whole genome shotgun (WGS) entry which is preliminary data.</text>
</comment>
<dbReference type="Pfam" id="PF01345">
    <property type="entry name" value="DUF11"/>
    <property type="match status" value="1"/>
</dbReference>
<dbReference type="Gene3D" id="2.60.40.10">
    <property type="entry name" value="Immunoglobulins"/>
    <property type="match status" value="3"/>
</dbReference>
<name>A0A9X3YS76_9GAMM</name>
<dbReference type="GO" id="GO:0005576">
    <property type="term" value="C:extracellular region"/>
    <property type="evidence" value="ECO:0007669"/>
    <property type="project" value="UniProtKB-SubCell"/>
</dbReference>
<feature type="region of interest" description="Disordered" evidence="4">
    <location>
        <begin position="1705"/>
        <end position="1769"/>
    </location>
</feature>
<accession>A0A9X3YS76</accession>
<feature type="transmembrane region" description="Helical" evidence="5">
    <location>
        <begin position="1940"/>
        <end position="1961"/>
    </location>
</feature>
<dbReference type="NCBIfam" id="TIGR01451">
    <property type="entry name" value="B_ant_repeat"/>
    <property type="match status" value="1"/>
</dbReference>
<feature type="domain" description="SD-repeat containing protein B" evidence="7">
    <location>
        <begin position="598"/>
        <end position="649"/>
    </location>
</feature>
<evidence type="ECO:0000256" key="5">
    <source>
        <dbReference type="SAM" id="Phobius"/>
    </source>
</evidence>
<dbReference type="EMBL" id="JAOVZO020000023">
    <property type="protein sequence ID" value="MDC8016028.1"/>
    <property type="molecule type" value="Genomic_DNA"/>
</dbReference>
<gene>
    <name evidence="9" type="ORF">OD750_026175</name>
</gene>
<sequence>MTGTVFHDYNANGTRDAGGPAAAADRGVAGVSVRAYNAAGACGVAATTGATGAYSLTTTGCGAGALRIEFTGWPADLQPSFHARASSGATVATQAGSTVQFAPDGTTNLEVALTSAAQYCQNDPPIGIAAQAFGDPQAPQNASVDAVMRLAASLTGSTGTPQPAGMVGVAGFPEVGTVYGLAFNRATDRLYVGAFHKRHAGFGPAGTGAIYRIDAVSSGAPGTPAVYVDLNTVFGPATAGTDTVRGNYEGGAGGDQTWDQVGKSSLGDIELNDLGTQLYAVNMADRQLYTIPTSGALTSATIARIAIPHPCADAGDARPFGLEYRNGVLYVGGVCSAQSTNVAANLRAYVYAYDVTAGTFGATPALEFALNYPRAAGNDDAINDPTGDDMWRPWTSAQNAASVWPEPMLSDLAFDGADMVLGFRDRHGDQTGTGNVGTIRGITGGEILRACSNGAGGWNLEANGSCGGVTGAAGTATNQARGPASGGNTRGGEFYPLDHYSNTTPPFFINDTPPDYNGRHDENAQGALIQIPGFPQIASTIMDPFRFNSGGLRWYTNLDPANPAASRAFEVFQTGAVGFSKANGLGDMNALCAQAPLEVGNFVWRDSNFNGVMDPGEPPIANVVVNLYDAGGASIATATTNAAGEYYFTFAQGAADANPNDNAVTGPTATTGTYTVGIVAANFNAGGPLAGMRATVADNGGPTDGDLRDSDGVAVAVAGVTVGASVTLVGPGVSNHTIDFGFGTVDYGDLPDTGAGTGPGNYATLAADNGAVHGIVPGLFLGATVDAEADGQPNAGATGDDTNGAPDDEDGITVADLSLRVGRAATIRATATNTTGTAAQLCGFVDFNGDGDFADAGEATSAPVPNGTNAGTITLTFGAPPAGSAANTYARFRLSTDTAACSASGPSTDGEVEDYPVGIAALDFGDLPDTGAGAGPGNYATLESDNGARHTIVPGLFMGAVVDPEADGQPNAGANGDDNAGTPDDEDGVNTAALALISGTPANVPVVATNTTGAAGQICGFVDFNGDGDFADAGESASIAVPNGSNAATFMLNFGTVPAGAAASTYARFRLSTDGAACSPTGASTSGEVEDYPVAIGQMDFGDLPDPGAGTGSQNYATLAADNGPRHPIVAGLRIGAAVDGEGDGQPNLGANGDDTTGAPDDEDGVTIADLAFRAGRPANVRVAATNTTGSAAQLCGFVDYNGDGDFADAGETASIAVPTGSNNATFTLAFGAVPSNVAASGYARFRLSTDTGACSPTGLAPNGEVEDYTVAGEALDFGDLPDTGAGVGTGNYATLEADDGARHTIVPTLYMGAGVDAEADGQPSVAASADDANGSPDDEDGVNTADLALSRGVAPNVRVNATNGGTGGATVCGFIDYNGDGDFADAGESAQASLPAGAANQIVTLAFGAVPNTAASSSYARFRVQTSGTCSPTGAQPDGEVEDYPVNLGAGVLSLGNLVWNDRNNNGTVDPGEPGIPSVAVVLYRDSDDNGTPDGAPVATTSTDPNGNYAFVNLDPDTYIVEITPPFGWLGSTCSGFPYAPNGTCEPAGDPDDDVDNNDNGTGNGTTIRSGPVTLTVGGEPQNDGDGTNGNQTVDFGLLGNFDLALTKRVSAGQAGPFIAGQDVSFDIAVINQGGIAASNIVVNDYIPAGFALSPTETNWTSVSPTLATRTIAGPLAAGASTTVTIVLRLEAGAASPLVNRAEIGSADDDTDPSNTPPTDVDSTPDNDPGNDAGGSPNTPSDDATGGNGSGTPGDGDPAGDEDDADPAVITVGNGAAVLGVAKAAQVLSVSEPGGYGGGAATGRAELAYVILVRNYSTQDVTALQVTENLVAAFGAGANWSVTSVTAPTLTLNPAFDGRAATTLLAGTDTLAAGASTTIRIVLSVQFQPGTSYSNQVTGSGLVGGVPVGDASHDGTDPAPNGDPSTSGDPTVITLGSQAVPMLSGTALALMLGGLMLLALRRRRGAAF</sequence>
<feature type="domain" description="DUF11" evidence="6">
    <location>
        <begin position="1604"/>
        <end position="1716"/>
    </location>
</feature>
<keyword evidence="2" id="KW-0964">Secreted</keyword>
<evidence type="ECO:0000256" key="3">
    <source>
        <dbReference type="ARBA" id="ARBA00022729"/>
    </source>
</evidence>
<dbReference type="InterPro" id="IPR013783">
    <property type="entry name" value="Ig-like_fold"/>
</dbReference>
<evidence type="ECO:0000259" key="6">
    <source>
        <dbReference type="Pfam" id="PF01345"/>
    </source>
</evidence>
<dbReference type="InterPro" id="IPR047589">
    <property type="entry name" value="DUF11_rpt"/>
</dbReference>